<sequence>MKQWDYVVYEREGRTGLITLDLGEGLLRVAFLRPPPWGRLREATIRTGDLSPASAQQSEAARAAGLTRESQRSFLPGRGCGDRPADPDSGRVSPTAGTARGST</sequence>
<protein>
    <submittedName>
        <fullName evidence="2">Uncharacterized protein</fullName>
    </submittedName>
</protein>
<evidence type="ECO:0000313" key="3">
    <source>
        <dbReference type="Proteomes" id="UP000600946"/>
    </source>
</evidence>
<comment type="caution">
    <text evidence="2">The sequence shown here is derived from an EMBL/GenBank/DDBJ whole genome shotgun (WGS) entry which is preliminary data.</text>
</comment>
<dbReference type="GeneID" id="96293847"/>
<evidence type="ECO:0000313" key="2">
    <source>
        <dbReference type="EMBL" id="GGY56935.1"/>
    </source>
</evidence>
<feature type="region of interest" description="Disordered" evidence="1">
    <location>
        <begin position="47"/>
        <end position="103"/>
    </location>
</feature>
<reference evidence="3" key="1">
    <citation type="journal article" date="2019" name="Int. J. Syst. Evol. Microbiol.">
        <title>The Global Catalogue of Microorganisms (GCM) 10K type strain sequencing project: providing services to taxonomists for standard genome sequencing and annotation.</title>
        <authorList>
            <consortium name="The Broad Institute Genomics Platform"/>
            <consortium name="The Broad Institute Genome Sequencing Center for Infectious Disease"/>
            <person name="Wu L."/>
            <person name="Ma J."/>
        </authorList>
    </citation>
    <scope>NUCLEOTIDE SEQUENCE [LARGE SCALE GENOMIC DNA]</scope>
    <source>
        <strain evidence="3">JCM 4594</strain>
    </source>
</reference>
<evidence type="ECO:0000256" key="1">
    <source>
        <dbReference type="SAM" id="MobiDB-lite"/>
    </source>
</evidence>
<accession>A0ABQ3AI88</accession>
<feature type="compositionally biased region" description="Basic and acidic residues" evidence="1">
    <location>
        <begin position="80"/>
        <end position="89"/>
    </location>
</feature>
<dbReference type="EMBL" id="BMUU01000012">
    <property type="protein sequence ID" value="GGY56935.1"/>
    <property type="molecule type" value="Genomic_DNA"/>
</dbReference>
<feature type="compositionally biased region" description="Low complexity" evidence="1">
    <location>
        <begin position="53"/>
        <end position="64"/>
    </location>
</feature>
<gene>
    <name evidence="2" type="ORF">GCM10010326_59400</name>
</gene>
<organism evidence="2 3">
    <name type="scientific">Streptomyces xanthochromogenes</name>
    <dbReference type="NCBI Taxonomy" id="67384"/>
    <lineage>
        <taxon>Bacteria</taxon>
        <taxon>Bacillati</taxon>
        <taxon>Actinomycetota</taxon>
        <taxon>Actinomycetes</taxon>
        <taxon>Kitasatosporales</taxon>
        <taxon>Streptomycetaceae</taxon>
        <taxon>Streptomyces</taxon>
    </lineage>
</organism>
<dbReference type="RefSeq" id="WP_190028694.1">
    <property type="nucleotide sequence ID" value="NZ_BMUU01000012.1"/>
</dbReference>
<keyword evidence="3" id="KW-1185">Reference proteome</keyword>
<proteinExistence type="predicted"/>
<name>A0ABQ3AI88_9ACTN</name>
<dbReference type="Proteomes" id="UP000600946">
    <property type="component" value="Unassembled WGS sequence"/>
</dbReference>